<accession>E8N468</accession>
<protein>
    <submittedName>
        <fullName evidence="2">Uncharacterized protein</fullName>
    </submittedName>
</protein>
<organism evidence="2 3">
    <name type="scientific">Anaerolinea thermophila (strain DSM 14523 / JCM 11388 / NBRC 100420 / UNI-1)</name>
    <dbReference type="NCBI Taxonomy" id="926569"/>
    <lineage>
        <taxon>Bacteria</taxon>
        <taxon>Bacillati</taxon>
        <taxon>Chloroflexota</taxon>
        <taxon>Anaerolineae</taxon>
        <taxon>Anaerolineales</taxon>
        <taxon>Anaerolineaceae</taxon>
        <taxon>Anaerolinea</taxon>
    </lineage>
</organism>
<feature type="transmembrane region" description="Helical" evidence="1">
    <location>
        <begin position="46"/>
        <end position="67"/>
    </location>
</feature>
<evidence type="ECO:0000313" key="2">
    <source>
        <dbReference type="EMBL" id="BAJ63232.1"/>
    </source>
</evidence>
<dbReference type="HOGENOM" id="CLU_1821394_0_0_0"/>
<dbReference type="OrthoDB" id="166449at2"/>
<dbReference type="STRING" id="926569.ANT_11980"/>
<keyword evidence="1" id="KW-1133">Transmembrane helix</keyword>
<reference evidence="2 3" key="1">
    <citation type="submission" date="2010-12" db="EMBL/GenBank/DDBJ databases">
        <title>Whole genome sequence of Anaerolinea thermophila UNI-1.</title>
        <authorList>
            <person name="Narita-Yamada S."/>
            <person name="Kishi E."/>
            <person name="Watanabe Y."/>
            <person name="Takasaki K."/>
            <person name="Ankai A."/>
            <person name="Oguchi A."/>
            <person name="Fukui S."/>
            <person name="Takahashi M."/>
            <person name="Yashiro I."/>
            <person name="Hosoyama A."/>
            <person name="Sekiguchi Y."/>
            <person name="Hanada S."/>
            <person name="Fujita N."/>
        </authorList>
    </citation>
    <scope>NUCLEOTIDE SEQUENCE [LARGE SCALE GENOMIC DNA]</scope>
    <source>
        <strain evidence="3">DSM 14523 / JCM 11388 / NBRC 100420 / UNI-1</strain>
    </source>
</reference>
<keyword evidence="1" id="KW-0472">Membrane</keyword>
<name>E8N468_ANATU</name>
<evidence type="ECO:0000313" key="3">
    <source>
        <dbReference type="Proteomes" id="UP000008922"/>
    </source>
</evidence>
<dbReference type="AlphaFoldDB" id="E8N468"/>
<dbReference type="RefSeq" id="WP_013559620.1">
    <property type="nucleotide sequence ID" value="NC_014960.1"/>
</dbReference>
<gene>
    <name evidence="2" type="ordered locus">ANT_11980</name>
</gene>
<dbReference type="InParanoid" id="E8N468"/>
<dbReference type="EMBL" id="AP012029">
    <property type="protein sequence ID" value="BAJ63232.1"/>
    <property type="molecule type" value="Genomic_DNA"/>
</dbReference>
<feature type="transmembrane region" description="Helical" evidence="1">
    <location>
        <begin position="105"/>
        <end position="125"/>
    </location>
</feature>
<evidence type="ECO:0000256" key="1">
    <source>
        <dbReference type="SAM" id="Phobius"/>
    </source>
</evidence>
<proteinExistence type="predicted"/>
<keyword evidence="3" id="KW-1185">Reference proteome</keyword>
<sequence>MSTVPHSFPPFRSFLWASVLLGLLGWGGLAILVVTTLPTLFPRWMFFYLLMCALSGLALPVAYFLNLRFRTNPPATSGVILREAMWVGIYGCLIAWLQIGRMLTPLLALVLACGFAIVEVLLRIYEISRWQPEQGEDEPTA</sequence>
<feature type="transmembrane region" description="Helical" evidence="1">
    <location>
        <begin position="79"/>
        <end position="99"/>
    </location>
</feature>
<keyword evidence="1" id="KW-0812">Transmembrane</keyword>
<dbReference type="Proteomes" id="UP000008922">
    <property type="component" value="Chromosome"/>
</dbReference>
<dbReference type="KEGG" id="atm:ANT_11980"/>